<comment type="caution">
    <text evidence="2">The sequence shown here is derived from an EMBL/GenBank/DDBJ whole genome shotgun (WGS) entry which is preliminary data.</text>
</comment>
<accession>A0A0C2CUV3</accession>
<proteinExistence type="predicted"/>
<dbReference type="EMBL" id="JMCC02000205">
    <property type="protein sequence ID" value="KIG11662.1"/>
    <property type="molecule type" value="Genomic_DNA"/>
</dbReference>
<protein>
    <recommendedName>
        <fullName evidence="1">OmpA-like domain-containing protein</fullName>
    </recommendedName>
</protein>
<sequence>MHGPAQILMPDGGFDTNADDHNPATGLHAIAAVLRHAAFHPDKHICVFGHTDTVGNNADNLTLSSERATNVLHLLTGDADAWAAHCHEHFEIADVQRVLLWIAQTKGWDTDPGPIDNDFGNLTRTARFNFRERMNLDYGTALKQGTKTRRRCAT</sequence>
<dbReference type="SUPFAM" id="SSF103088">
    <property type="entry name" value="OmpA-like"/>
    <property type="match status" value="1"/>
</dbReference>
<dbReference type="AlphaFoldDB" id="A0A0C2CUV3"/>
<dbReference type="Proteomes" id="UP000031599">
    <property type="component" value="Unassembled WGS sequence"/>
</dbReference>
<dbReference type="InterPro" id="IPR036737">
    <property type="entry name" value="OmpA-like_sf"/>
</dbReference>
<evidence type="ECO:0000313" key="2">
    <source>
        <dbReference type="EMBL" id="KIG11662.1"/>
    </source>
</evidence>
<name>A0A0C2CUV3_9BACT</name>
<evidence type="ECO:0000313" key="3">
    <source>
        <dbReference type="Proteomes" id="UP000031599"/>
    </source>
</evidence>
<dbReference type="InterPro" id="IPR006665">
    <property type="entry name" value="OmpA-like"/>
</dbReference>
<dbReference type="Pfam" id="PF00691">
    <property type="entry name" value="OmpA"/>
    <property type="match status" value="1"/>
</dbReference>
<feature type="domain" description="OmpA-like" evidence="1">
    <location>
        <begin position="27"/>
        <end position="75"/>
    </location>
</feature>
<evidence type="ECO:0000259" key="1">
    <source>
        <dbReference type="Pfam" id="PF00691"/>
    </source>
</evidence>
<gene>
    <name evidence="2" type="ORF">DB30_02881</name>
</gene>
<reference evidence="2 3" key="1">
    <citation type="submission" date="2014-12" db="EMBL/GenBank/DDBJ databases">
        <title>Genome assembly of Enhygromyxa salina DSM 15201.</title>
        <authorList>
            <person name="Sharma G."/>
            <person name="Subramanian S."/>
        </authorList>
    </citation>
    <scope>NUCLEOTIDE SEQUENCE [LARGE SCALE GENOMIC DNA]</scope>
    <source>
        <strain evidence="2 3">DSM 15201</strain>
    </source>
</reference>
<dbReference type="Gene3D" id="3.30.1330.60">
    <property type="entry name" value="OmpA-like domain"/>
    <property type="match status" value="1"/>
</dbReference>
<organism evidence="2 3">
    <name type="scientific">Enhygromyxa salina</name>
    <dbReference type="NCBI Taxonomy" id="215803"/>
    <lineage>
        <taxon>Bacteria</taxon>
        <taxon>Pseudomonadati</taxon>
        <taxon>Myxococcota</taxon>
        <taxon>Polyangia</taxon>
        <taxon>Nannocystales</taxon>
        <taxon>Nannocystaceae</taxon>
        <taxon>Enhygromyxa</taxon>
    </lineage>
</organism>